<dbReference type="GeneTree" id="ENSGT00390000013711"/>
<keyword evidence="2 6" id="KW-0812">Transmembrane</keyword>
<dbReference type="GO" id="GO:0004252">
    <property type="term" value="F:serine-type endopeptidase activity"/>
    <property type="evidence" value="ECO:0007669"/>
    <property type="project" value="InterPro"/>
</dbReference>
<sequence>MHACSNTRSFTMLDHLFSVWLWFGSNRTGFCSGTVLTLTLILLVWLCGIQASLSLGPGGEFPGLYDFIFYALSHEELTSLLYSAGLVLCLGPCQEKRWGTLAFVALSLLSASLLPPVYALFLFVTGDEASRVCGYSATQLALFSAQCRHGRQRRVLRCLPVCSLPWLFLLLDLFLLPSAPGLLHFYAICLGLSYSSELIAILQHMEGYGVCACLPSWTYVSVASQLPSKYQLPTYASPTKRSEPYAEPLHKEHTAPASRSQLEDHAQLQLWKYSGPGLPQVPMMSADPQLLEEQMLRAGILASLQDVPEAMADKVELPKSSVSSLRLQQLEKMGFPTDKAVVALAATGQLDGAISLLIDDQVGEEAVVISKGKKPSST</sequence>
<gene>
    <name evidence="8" type="primary">RHBDD3</name>
</gene>
<accession>A0A4W4FPB8</accession>
<dbReference type="CDD" id="cd14289">
    <property type="entry name" value="UBA_RHBD3"/>
    <property type="match status" value="1"/>
</dbReference>
<feature type="transmembrane region" description="Helical" evidence="6">
    <location>
        <begin position="35"/>
        <end position="55"/>
    </location>
</feature>
<evidence type="ECO:0000256" key="3">
    <source>
        <dbReference type="ARBA" id="ARBA00022989"/>
    </source>
</evidence>
<dbReference type="Proteomes" id="UP000314983">
    <property type="component" value="Chromosome 9"/>
</dbReference>
<comment type="subcellular location">
    <subcellularLocation>
        <location evidence="1">Membrane</location>
        <topology evidence="1">Multi-pass membrane protein</topology>
    </subcellularLocation>
</comment>
<evidence type="ECO:0000313" key="9">
    <source>
        <dbReference type="Proteomes" id="UP000314983"/>
    </source>
</evidence>
<evidence type="ECO:0000259" key="7">
    <source>
        <dbReference type="Pfam" id="PF01694"/>
    </source>
</evidence>
<feature type="region of interest" description="Disordered" evidence="5">
    <location>
        <begin position="236"/>
        <end position="258"/>
    </location>
</feature>
<dbReference type="Gene3D" id="1.10.8.10">
    <property type="entry name" value="DNA helicase RuvA subunit, C-terminal domain"/>
    <property type="match status" value="1"/>
</dbReference>
<dbReference type="InterPro" id="IPR009060">
    <property type="entry name" value="UBA-like_sf"/>
</dbReference>
<feature type="domain" description="Peptidase S54 rhomboid" evidence="7">
    <location>
        <begin position="64"/>
        <end position="194"/>
    </location>
</feature>
<keyword evidence="4 6" id="KW-0472">Membrane</keyword>
<dbReference type="SUPFAM" id="SSF46934">
    <property type="entry name" value="UBA-like"/>
    <property type="match status" value="1"/>
</dbReference>
<dbReference type="GO" id="GO:0016020">
    <property type="term" value="C:membrane"/>
    <property type="evidence" value="ECO:0007669"/>
    <property type="project" value="UniProtKB-SubCell"/>
</dbReference>
<dbReference type="InterPro" id="IPR022764">
    <property type="entry name" value="Peptidase_S54_rhomboid_dom"/>
</dbReference>
<evidence type="ECO:0000256" key="1">
    <source>
        <dbReference type="ARBA" id="ARBA00004141"/>
    </source>
</evidence>
<feature type="transmembrane region" description="Helical" evidence="6">
    <location>
        <begin position="67"/>
        <end position="89"/>
    </location>
</feature>
<evidence type="ECO:0000256" key="6">
    <source>
        <dbReference type="SAM" id="Phobius"/>
    </source>
</evidence>
<dbReference type="Pfam" id="PF01694">
    <property type="entry name" value="Rhomboid"/>
    <property type="match status" value="1"/>
</dbReference>
<keyword evidence="9" id="KW-1185">Reference proteome</keyword>
<reference evidence="8" key="5">
    <citation type="submission" date="2025-09" db="UniProtKB">
        <authorList>
            <consortium name="Ensembl"/>
        </authorList>
    </citation>
    <scope>IDENTIFICATION</scope>
</reference>
<dbReference type="AlphaFoldDB" id="A0A4W4FPB8"/>
<dbReference type="RefSeq" id="XP_026862041.2">
    <property type="nucleotide sequence ID" value="XM_027006240.2"/>
</dbReference>
<reference evidence="9" key="2">
    <citation type="journal article" date="2017" name="Sci. Adv.">
        <title>A tail of two voltages: Proteomic comparison of the three electric organs of the electric eel.</title>
        <authorList>
            <person name="Traeger L.L."/>
            <person name="Sabat G."/>
            <person name="Barrett-Wilt G.A."/>
            <person name="Wells G.B."/>
            <person name="Sussman M.R."/>
        </authorList>
    </citation>
    <scope>NUCLEOTIDE SEQUENCE [LARGE SCALE GENOMIC DNA]</scope>
</reference>
<evidence type="ECO:0000256" key="4">
    <source>
        <dbReference type="ARBA" id="ARBA00023136"/>
    </source>
</evidence>
<feature type="compositionally biased region" description="Basic and acidic residues" evidence="5">
    <location>
        <begin position="240"/>
        <end position="254"/>
    </location>
</feature>
<evidence type="ECO:0000313" key="8">
    <source>
        <dbReference type="Ensembl" id="ENSEEEP00000026212.2"/>
    </source>
</evidence>
<evidence type="ECO:0000256" key="5">
    <source>
        <dbReference type="SAM" id="MobiDB-lite"/>
    </source>
</evidence>
<keyword evidence="3 6" id="KW-1133">Transmembrane helix</keyword>
<reference evidence="8" key="4">
    <citation type="submission" date="2025-08" db="UniProtKB">
        <authorList>
            <consortium name="Ensembl"/>
        </authorList>
    </citation>
    <scope>IDENTIFICATION</scope>
</reference>
<reference evidence="9" key="1">
    <citation type="journal article" date="2014" name="Science">
        <title>Nonhuman genetics. Genomic basis for the convergent evolution of electric organs.</title>
        <authorList>
            <person name="Gallant J.R."/>
            <person name="Traeger L.L."/>
            <person name="Volkening J.D."/>
            <person name="Moffett H."/>
            <person name="Chen P.H."/>
            <person name="Novina C.D."/>
            <person name="Phillips G.N.Jr."/>
            <person name="Anand R."/>
            <person name="Wells G.B."/>
            <person name="Pinch M."/>
            <person name="Guth R."/>
            <person name="Unguez G.A."/>
            <person name="Albert J.S."/>
            <person name="Zakon H.H."/>
            <person name="Samanta M.P."/>
            <person name="Sussman M.R."/>
        </authorList>
    </citation>
    <scope>NUCLEOTIDE SEQUENCE [LARGE SCALE GENOMIC DNA]</scope>
</reference>
<reference evidence="8" key="3">
    <citation type="submission" date="2020-05" db="EMBL/GenBank/DDBJ databases">
        <title>Electrophorus electricus (electric eel) genome, fEleEle1, primary haplotype.</title>
        <authorList>
            <person name="Myers G."/>
            <person name="Meyer A."/>
            <person name="Fedrigo O."/>
            <person name="Formenti G."/>
            <person name="Rhie A."/>
            <person name="Tracey A."/>
            <person name="Sims Y."/>
            <person name="Jarvis E.D."/>
        </authorList>
    </citation>
    <scope>NUCLEOTIDE SEQUENCE [LARGE SCALE GENOMIC DNA]</scope>
</reference>
<protein>
    <recommendedName>
        <fullName evidence="7">Peptidase S54 rhomboid domain-containing protein</fullName>
    </recommendedName>
</protein>
<name>A0A4W4FPB8_ELEEL</name>
<feature type="transmembrane region" description="Helical" evidence="6">
    <location>
        <begin position="182"/>
        <end position="202"/>
    </location>
</feature>
<dbReference type="Ensembl" id="ENSEEET00000026509.2">
    <property type="protein sequence ID" value="ENSEEEP00000026212.2"/>
    <property type="gene ID" value="ENSEEEG00000012673.2"/>
</dbReference>
<dbReference type="SUPFAM" id="SSF144091">
    <property type="entry name" value="Rhomboid-like"/>
    <property type="match status" value="1"/>
</dbReference>
<dbReference type="STRING" id="8005.ENSEEEP00000026212"/>
<dbReference type="OMA" id="CIGHNYH"/>
<dbReference type="InterPro" id="IPR035952">
    <property type="entry name" value="Rhomboid-like_sf"/>
</dbReference>
<organism evidence="8 9">
    <name type="scientific">Electrophorus electricus</name>
    <name type="common">Electric eel</name>
    <name type="synonym">Gymnotus electricus</name>
    <dbReference type="NCBI Taxonomy" id="8005"/>
    <lineage>
        <taxon>Eukaryota</taxon>
        <taxon>Metazoa</taxon>
        <taxon>Chordata</taxon>
        <taxon>Craniata</taxon>
        <taxon>Vertebrata</taxon>
        <taxon>Euteleostomi</taxon>
        <taxon>Actinopterygii</taxon>
        <taxon>Neopterygii</taxon>
        <taxon>Teleostei</taxon>
        <taxon>Ostariophysi</taxon>
        <taxon>Gymnotiformes</taxon>
        <taxon>Gymnotoidei</taxon>
        <taxon>Gymnotidae</taxon>
        <taxon>Electrophorus</taxon>
    </lineage>
</organism>
<proteinExistence type="predicted"/>
<dbReference type="Gene3D" id="1.20.1540.10">
    <property type="entry name" value="Rhomboid-like"/>
    <property type="match status" value="1"/>
</dbReference>
<dbReference type="GeneID" id="113574983"/>
<evidence type="ECO:0000256" key="2">
    <source>
        <dbReference type="ARBA" id="ARBA00022692"/>
    </source>
</evidence>
<feature type="transmembrane region" description="Helical" evidence="6">
    <location>
        <begin position="101"/>
        <end position="123"/>
    </location>
</feature>